<reference evidence="3 4" key="1">
    <citation type="journal article" date="2013" name="Curr. Biol.">
        <title>The Genome of the Foraminiferan Reticulomyxa filosa.</title>
        <authorList>
            <person name="Glockner G."/>
            <person name="Hulsmann N."/>
            <person name="Schleicher M."/>
            <person name="Noegel A.A."/>
            <person name="Eichinger L."/>
            <person name="Gallinger C."/>
            <person name="Pawlowski J."/>
            <person name="Sierra R."/>
            <person name="Euteneuer U."/>
            <person name="Pillet L."/>
            <person name="Moustafa A."/>
            <person name="Platzer M."/>
            <person name="Groth M."/>
            <person name="Szafranski K."/>
            <person name="Schliwa M."/>
        </authorList>
    </citation>
    <scope>NUCLEOTIDE SEQUENCE [LARGE SCALE GENOMIC DNA]</scope>
</reference>
<evidence type="ECO:0000313" key="3">
    <source>
        <dbReference type="EMBL" id="ETO08291.1"/>
    </source>
</evidence>
<name>X6M3U8_RETFI</name>
<feature type="transmembrane region" description="Helical" evidence="2">
    <location>
        <begin position="46"/>
        <end position="63"/>
    </location>
</feature>
<protein>
    <recommendedName>
        <fullName evidence="5">EF-hand domain-containing protein</fullName>
    </recommendedName>
</protein>
<keyword evidence="1" id="KW-0106">Calcium</keyword>
<proteinExistence type="predicted"/>
<keyword evidence="2" id="KW-0472">Membrane</keyword>
<dbReference type="AlphaFoldDB" id="X6M3U8"/>
<dbReference type="Gene3D" id="1.10.238.10">
    <property type="entry name" value="EF-hand"/>
    <property type="match status" value="1"/>
</dbReference>
<dbReference type="PROSITE" id="PS00018">
    <property type="entry name" value="EF_HAND_1"/>
    <property type="match status" value="1"/>
</dbReference>
<keyword evidence="2" id="KW-0812">Transmembrane</keyword>
<dbReference type="InterPro" id="IPR018247">
    <property type="entry name" value="EF_Hand_1_Ca_BS"/>
</dbReference>
<evidence type="ECO:0000313" key="4">
    <source>
        <dbReference type="Proteomes" id="UP000023152"/>
    </source>
</evidence>
<gene>
    <name evidence="3" type="ORF">RFI_29094</name>
</gene>
<dbReference type="SUPFAM" id="SSF47473">
    <property type="entry name" value="EF-hand"/>
    <property type="match status" value="1"/>
</dbReference>
<keyword evidence="4" id="KW-1185">Reference proteome</keyword>
<organism evidence="3 4">
    <name type="scientific">Reticulomyxa filosa</name>
    <dbReference type="NCBI Taxonomy" id="46433"/>
    <lineage>
        <taxon>Eukaryota</taxon>
        <taxon>Sar</taxon>
        <taxon>Rhizaria</taxon>
        <taxon>Retaria</taxon>
        <taxon>Foraminifera</taxon>
        <taxon>Monothalamids</taxon>
        <taxon>Reticulomyxidae</taxon>
        <taxon>Reticulomyxa</taxon>
    </lineage>
</organism>
<evidence type="ECO:0000256" key="2">
    <source>
        <dbReference type="SAM" id="Phobius"/>
    </source>
</evidence>
<comment type="caution">
    <text evidence="3">The sequence shown here is derived from an EMBL/GenBank/DDBJ whole genome shotgun (WGS) entry which is preliminary data.</text>
</comment>
<dbReference type="Proteomes" id="UP000023152">
    <property type="component" value="Unassembled WGS sequence"/>
</dbReference>
<keyword evidence="2" id="KW-1133">Transmembrane helix</keyword>
<sequence>MGNQANKPEEEAEKDRKALVEYLEGKTNLDKIWKRFDKDGNVASKNLVYVVILFVVLLDLHITKKIATFLEKSYFCEKNRLVTVKYDTGYIDEKELEDLIYVALCFFCTERDHDMPAPPREQCEPFVKKILQDLKPNLDENEDGVISREEFELFGQYLNHEYNKLKTEIKNENKQKAKTQK</sequence>
<evidence type="ECO:0000256" key="1">
    <source>
        <dbReference type="ARBA" id="ARBA00022837"/>
    </source>
</evidence>
<evidence type="ECO:0008006" key="5">
    <source>
        <dbReference type="Google" id="ProtNLM"/>
    </source>
</evidence>
<dbReference type="InterPro" id="IPR011992">
    <property type="entry name" value="EF-hand-dom_pair"/>
</dbReference>
<accession>X6M3U8</accession>
<dbReference type="EMBL" id="ASPP01025182">
    <property type="protein sequence ID" value="ETO08291.1"/>
    <property type="molecule type" value="Genomic_DNA"/>
</dbReference>